<sequence>MRLSDMLGLHASVVDEKYAAMEAWIKKETPARKYNSLTEETARLEQDCVEIVRTIPPLVTYPYFKFEGSPGDLPSRAIPFFNALPGSVCCNEPELIARKRFG</sequence>
<organism evidence="1 2">
    <name type="scientific">Candidatus Obscuribacter phosphatis</name>
    <dbReference type="NCBI Taxonomy" id="1906157"/>
    <lineage>
        <taxon>Bacteria</taxon>
        <taxon>Bacillati</taxon>
        <taxon>Candidatus Melainabacteria</taxon>
        <taxon>Candidatus Obscuribacterales</taxon>
        <taxon>Candidatus Obscuribacteraceae</taxon>
        <taxon>Candidatus Obscuribacter</taxon>
    </lineage>
</organism>
<comment type="caution">
    <text evidence="1">The sequence shown here is derived from an EMBL/GenBank/DDBJ whole genome shotgun (WGS) entry which is preliminary data.</text>
</comment>
<gene>
    <name evidence="1" type="ORF">J0M35_16910</name>
</gene>
<dbReference type="EMBL" id="JAFLCK010000029">
    <property type="protein sequence ID" value="MBN8662050.1"/>
    <property type="molecule type" value="Genomic_DNA"/>
</dbReference>
<reference evidence="1" key="1">
    <citation type="submission" date="2021-02" db="EMBL/GenBank/DDBJ databases">
        <title>Genome-Resolved Metagenomics of a Microbial Community Performing Photosynthetic Biological Nutrient Removal.</title>
        <authorList>
            <person name="Mcdaniel E.A."/>
        </authorList>
    </citation>
    <scope>NUCLEOTIDE SEQUENCE</scope>
    <source>
        <strain evidence="1">UWPOB_OBS1</strain>
    </source>
</reference>
<evidence type="ECO:0000313" key="2">
    <source>
        <dbReference type="Proteomes" id="UP000664277"/>
    </source>
</evidence>
<protein>
    <submittedName>
        <fullName evidence="1">Uncharacterized protein</fullName>
    </submittedName>
</protein>
<feature type="non-terminal residue" evidence="1">
    <location>
        <position position="1"/>
    </location>
</feature>
<dbReference type="Proteomes" id="UP000664277">
    <property type="component" value="Unassembled WGS sequence"/>
</dbReference>
<name>A0A8J7TMD7_9BACT</name>
<accession>A0A8J7TMD7</accession>
<dbReference type="AlphaFoldDB" id="A0A8J7TMD7"/>
<evidence type="ECO:0000313" key="1">
    <source>
        <dbReference type="EMBL" id="MBN8662050.1"/>
    </source>
</evidence>
<proteinExistence type="predicted"/>